<dbReference type="InterPro" id="IPR006694">
    <property type="entry name" value="Fatty_acid_hydroxylase"/>
</dbReference>
<dbReference type="GO" id="GO:0008610">
    <property type="term" value="P:lipid biosynthetic process"/>
    <property type="evidence" value="ECO:0007669"/>
    <property type="project" value="InterPro"/>
</dbReference>
<dbReference type="InterPro" id="IPR013216">
    <property type="entry name" value="Methyltransf_11"/>
</dbReference>
<dbReference type="KEGG" id="mmr:Mmar10_1233"/>
<dbReference type="Gene3D" id="3.40.50.150">
    <property type="entry name" value="Vaccinia Virus protein VP39"/>
    <property type="match status" value="1"/>
</dbReference>
<comment type="subcellular location">
    <subcellularLocation>
        <location evidence="1">Membrane</location>
    </subcellularLocation>
</comment>
<keyword evidence="3 5" id="KW-1133">Transmembrane helix</keyword>
<dbReference type="Proteomes" id="UP000001964">
    <property type="component" value="Chromosome"/>
</dbReference>
<evidence type="ECO:0000256" key="3">
    <source>
        <dbReference type="ARBA" id="ARBA00022989"/>
    </source>
</evidence>
<feature type="domain" description="Fatty acid hydroxylase" evidence="6">
    <location>
        <begin position="85"/>
        <end position="216"/>
    </location>
</feature>
<dbReference type="Pfam" id="PF08241">
    <property type="entry name" value="Methyltransf_11"/>
    <property type="match status" value="1"/>
</dbReference>
<gene>
    <name evidence="8" type="ordered locus">Mmar10_1233</name>
</gene>
<keyword evidence="9" id="KW-1185">Reference proteome</keyword>
<dbReference type="EMBL" id="CP000449">
    <property type="protein sequence ID" value="ABI65526.1"/>
    <property type="molecule type" value="Genomic_DNA"/>
</dbReference>
<dbReference type="Pfam" id="PF04116">
    <property type="entry name" value="FA_hydroxylase"/>
    <property type="match status" value="1"/>
</dbReference>
<evidence type="ECO:0000313" key="9">
    <source>
        <dbReference type="Proteomes" id="UP000001964"/>
    </source>
</evidence>
<dbReference type="GO" id="GO:0032259">
    <property type="term" value="P:methylation"/>
    <property type="evidence" value="ECO:0007669"/>
    <property type="project" value="UniProtKB-KW"/>
</dbReference>
<dbReference type="AlphaFoldDB" id="Q0AQB1"/>
<dbReference type="GO" id="GO:0016491">
    <property type="term" value="F:oxidoreductase activity"/>
    <property type="evidence" value="ECO:0007669"/>
    <property type="project" value="InterPro"/>
</dbReference>
<feature type="transmembrane region" description="Helical" evidence="5">
    <location>
        <begin position="12"/>
        <end position="31"/>
    </location>
</feature>
<evidence type="ECO:0000259" key="7">
    <source>
        <dbReference type="Pfam" id="PF08241"/>
    </source>
</evidence>
<feature type="transmembrane region" description="Helical" evidence="5">
    <location>
        <begin position="43"/>
        <end position="63"/>
    </location>
</feature>
<keyword evidence="4 5" id="KW-0472">Membrane</keyword>
<reference evidence="8 9" key="1">
    <citation type="submission" date="2006-08" db="EMBL/GenBank/DDBJ databases">
        <title>Complete sequence of Maricaulis maris MCS10.</title>
        <authorList>
            <consortium name="US DOE Joint Genome Institute"/>
            <person name="Copeland A."/>
            <person name="Lucas S."/>
            <person name="Lapidus A."/>
            <person name="Barry K."/>
            <person name="Detter J.C."/>
            <person name="Glavina del Rio T."/>
            <person name="Hammon N."/>
            <person name="Israni S."/>
            <person name="Dalin E."/>
            <person name="Tice H."/>
            <person name="Pitluck S."/>
            <person name="Saunders E."/>
            <person name="Brettin T."/>
            <person name="Bruce D."/>
            <person name="Han C."/>
            <person name="Tapia R."/>
            <person name="Gilna P."/>
            <person name="Schmutz J."/>
            <person name="Larimer F."/>
            <person name="Land M."/>
            <person name="Hauser L."/>
            <person name="Kyrpides N."/>
            <person name="Mikhailova N."/>
            <person name="Viollier P."/>
            <person name="Stephens C."/>
            <person name="Richardson P."/>
        </authorList>
    </citation>
    <scope>NUCLEOTIDE SEQUENCE [LARGE SCALE GENOMIC DNA]</scope>
    <source>
        <strain evidence="8 9">MCS10</strain>
    </source>
</reference>
<dbReference type="SUPFAM" id="SSF53335">
    <property type="entry name" value="S-adenosyl-L-methionine-dependent methyltransferases"/>
    <property type="match status" value="1"/>
</dbReference>
<dbReference type="STRING" id="394221.Mmar10_1233"/>
<dbReference type="GO" id="GO:0005506">
    <property type="term" value="F:iron ion binding"/>
    <property type="evidence" value="ECO:0007669"/>
    <property type="project" value="InterPro"/>
</dbReference>
<feature type="transmembrane region" description="Helical" evidence="5">
    <location>
        <begin position="75"/>
        <end position="98"/>
    </location>
</feature>
<keyword evidence="8" id="KW-0489">Methyltransferase</keyword>
<evidence type="ECO:0000256" key="5">
    <source>
        <dbReference type="SAM" id="Phobius"/>
    </source>
</evidence>
<dbReference type="eggNOG" id="COG3000">
    <property type="taxonomic scope" value="Bacteria"/>
</dbReference>
<evidence type="ECO:0000256" key="2">
    <source>
        <dbReference type="ARBA" id="ARBA00022692"/>
    </source>
</evidence>
<name>Q0AQB1_MARMM</name>
<dbReference type="RefSeq" id="WP_011643173.1">
    <property type="nucleotide sequence ID" value="NC_008347.1"/>
</dbReference>
<evidence type="ECO:0000256" key="1">
    <source>
        <dbReference type="ARBA" id="ARBA00004370"/>
    </source>
</evidence>
<feature type="domain" description="Methyltransferase type 11" evidence="7">
    <location>
        <begin position="305"/>
        <end position="402"/>
    </location>
</feature>
<dbReference type="HOGENOM" id="CLU_517587_0_0_5"/>
<organism evidence="8 9">
    <name type="scientific">Maricaulis maris (strain MCS10)</name>
    <name type="common">Caulobacter maris</name>
    <dbReference type="NCBI Taxonomy" id="394221"/>
    <lineage>
        <taxon>Bacteria</taxon>
        <taxon>Pseudomonadati</taxon>
        <taxon>Pseudomonadota</taxon>
        <taxon>Alphaproteobacteria</taxon>
        <taxon>Maricaulales</taxon>
        <taxon>Maricaulaceae</taxon>
        <taxon>Maricaulis</taxon>
    </lineage>
</organism>
<accession>Q0AQB1</accession>
<evidence type="ECO:0000256" key="4">
    <source>
        <dbReference type="ARBA" id="ARBA00023136"/>
    </source>
</evidence>
<keyword evidence="2 5" id="KW-0812">Transmembrane</keyword>
<dbReference type="PANTHER" id="PTHR11863">
    <property type="entry name" value="STEROL DESATURASE"/>
    <property type="match status" value="1"/>
</dbReference>
<evidence type="ECO:0000259" key="6">
    <source>
        <dbReference type="Pfam" id="PF04116"/>
    </source>
</evidence>
<keyword evidence="8" id="KW-0808">Transferase</keyword>
<sequence>MPTPIQVLLDPVSLAILGLFATMIVIEAIFPARKLPAVKGWRFRALVMFTAYFFLSAYLPMIWDPLLAPYQLFDLSGLGLLGGSAVGILVFEFGVYVWHRAMHGNRFLWLGFHQLHHSAERVDTFGAFYFSPLDSIGFAFVGSLGLTLLVGIEQQAITVTLLATTFLALFQHTNIRTPRWLGFFLQRPESHSHHHERGVHDKNFSDLPLFDIIFGTFKNPKEFAAENGYWDGASSRIGSMLLFRDVSEPPASGAGQARSGETAVTARFEGDIPAAYDRYLGPVLFDHHAGDLAGRVPVSAGSHLLELAAGTGILTEKLLARLPDGARLEATDLNGDMLTIARQRTGDPDAVTFNTADASALDYPDAEFDAITCQFGVMFFPDKVAAYREARRVLKPGGRYVFNVWGSWATNPFAEIADGVVAPLIGKDEPSFYAVPYSYHDAGTIEADLRAAGFTDIRIDILSRVHSKADLEAFAHGLILGNPVAGQIRRNDGDVEAAIAALTRRFEEEFGPDGDIPMEILVIEAG</sequence>
<evidence type="ECO:0000313" key="8">
    <source>
        <dbReference type="EMBL" id="ABI65526.1"/>
    </source>
</evidence>
<dbReference type="GO" id="GO:0016020">
    <property type="term" value="C:membrane"/>
    <property type="evidence" value="ECO:0007669"/>
    <property type="project" value="UniProtKB-SubCell"/>
</dbReference>
<dbReference type="InterPro" id="IPR029063">
    <property type="entry name" value="SAM-dependent_MTases_sf"/>
</dbReference>
<dbReference type="eggNOG" id="COG2226">
    <property type="taxonomic scope" value="Bacteria"/>
</dbReference>
<protein>
    <submittedName>
        <fullName evidence="8">Methyltransferase type 11</fullName>
    </submittedName>
</protein>
<dbReference type="GO" id="GO:0008757">
    <property type="term" value="F:S-adenosylmethionine-dependent methyltransferase activity"/>
    <property type="evidence" value="ECO:0007669"/>
    <property type="project" value="InterPro"/>
</dbReference>
<dbReference type="InterPro" id="IPR050307">
    <property type="entry name" value="Sterol_Desaturase_Related"/>
</dbReference>
<dbReference type="OrthoDB" id="9777638at2"/>
<dbReference type="CDD" id="cd02440">
    <property type="entry name" value="AdoMet_MTases"/>
    <property type="match status" value="1"/>
</dbReference>
<proteinExistence type="predicted"/>